<feature type="transmembrane region" description="Helical" evidence="6">
    <location>
        <begin position="183"/>
        <end position="202"/>
    </location>
</feature>
<feature type="transmembrane region" description="Helical" evidence="6">
    <location>
        <begin position="243"/>
        <end position="263"/>
    </location>
</feature>
<feature type="transmembrane region" description="Helical" evidence="6">
    <location>
        <begin position="7"/>
        <end position="25"/>
    </location>
</feature>
<reference evidence="8" key="1">
    <citation type="submission" date="2020-09" db="EMBL/GenBank/DDBJ databases">
        <authorList>
            <person name="Kittiwongwattana C."/>
        </authorList>
    </citation>
    <scope>NUCLEOTIDE SEQUENCE</scope>
    <source>
        <strain evidence="8">1303</strain>
    </source>
</reference>
<keyword evidence="5 6" id="KW-0472">Membrane</keyword>
<evidence type="ECO:0000256" key="3">
    <source>
        <dbReference type="ARBA" id="ARBA00022692"/>
    </source>
</evidence>
<feature type="transmembrane region" description="Helical" evidence="6">
    <location>
        <begin position="214"/>
        <end position="236"/>
    </location>
</feature>
<gene>
    <name evidence="8" type="ORF">HF324_04300</name>
</gene>
<dbReference type="InterPro" id="IPR037185">
    <property type="entry name" value="EmrE-like"/>
</dbReference>
<evidence type="ECO:0000256" key="2">
    <source>
        <dbReference type="ARBA" id="ARBA00007362"/>
    </source>
</evidence>
<dbReference type="InterPro" id="IPR000620">
    <property type="entry name" value="EamA_dom"/>
</dbReference>
<feature type="domain" description="EamA" evidence="7">
    <location>
        <begin position="152"/>
        <end position="286"/>
    </location>
</feature>
<evidence type="ECO:0000256" key="1">
    <source>
        <dbReference type="ARBA" id="ARBA00004141"/>
    </source>
</evidence>
<evidence type="ECO:0000256" key="5">
    <source>
        <dbReference type="ARBA" id="ARBA00023136"/>
    </source>
</evidence>
<dbReference type="PANTHER" id="PTHR32322">
    <property type="entry name" value="INNER MEMBRANE TRANSPORTER"/>
    <property type="match status" value="1"/>
</dbReference>
<sequence>MQKSRLWLLYTAINTIFIGIWGAFIELPEKAGFPATLGYVVWVATMLPCTLLSLYLTGWKLETDLRSIFLGAMVGLLGAGGQLMLFEALRIGPAYILFPLITLFPLLTILLSVVLLRETCSRRQWTGIAVALLAAFFLAFQPGKHGPASGNIWLIMAMAVFVMWGTQAYVMKFANNTMKAESIFFYMAVASLLLVPVALAMTDFSQPINWGWKGFGMAIPVHLLNAIGALMLVYALRFGKAIIVIPLTSLSSVITVILSLIIYGVVPDAVLSAGLLLASVAIVILSE</sequence>
<name>A0ABX6LDX5_9BACT</name>
<feature type="transmembrane region" description="Helical" evidence="6">
    <location>
        <begin position="152"/>
        <end position="171"/>
    </location>
</feature>
<feature type="transmembrane region" description="Helical" evidence="6">
    <location>
        <begin position="123"/>
        <end position="140"/>
    </location>
</feature>
<keyword evidence="3 6" id="KW-0812">Transmembrane</keyword>
<feature type="transmembrane region" description="Helical" evidence="6">
    <location>
        <begin position="68"/>
        <end position="89"/>
    </location>
</feature>
<feature type="domain" description="EamA" evidence="7">
    <location>
        <begin position="6"/>
        <end position="139"/>
    </location>
</feature>
<dbReference type="Gene3D" id="1.10.3730.20">
    <property type="match status" value="1"/>
</dbReference>
<feature type="transmembrane region" description="Helical" evidence="6">
    <location>
        <begin position="95"/>
        <end position="116"/>
    </location>
</feature>
<evidence type="ECO:0000259" key="7">
    <source>
        <dbReference type="Pfam" id="PF00892"/>
    </source>
</evidence>
<dbReference type="PANTHER" id="PTHR32322:SF2">
    <property type="entry name" value="EAMA DOMAIN-CONTAINING PROTEIN"/>
    <property type="match status" value="1"/>
</dbReference>
<protein>
    <submittedName>
        <fullName evidence="8">DMT family transporter</fullName>
    </submittedName>
</protein>
<feature type="transmembrane region" description="Helical" evidence="6">
    <location>
        <begin position="269"/>
        <end position="286"/>
    </location>
</feature>
<evidence type="ECO:0000256" key="6">
    <source>
        <dbReference type="SAM" id="Phobius"/>
    </source>
</evidence>
<evidence type="ECO:0000256" key="4">
    <source>
        <dbReference type="ARBA" id="ARBA00022989"/>
    </source>
</evidence>
<dbReference type="Proteomes" id="UP000503144">
    <property type="component" value="Chromosome"/>
</dbReference>
<feature type="transmembrane region" description="Helical" evidence="6">
    <location>
        <begin position="37"/>
        <end position="56"/>
    </location>
</feature>
<proteinExistence type="inferred from homology"/>
<comment type="similarity">
    <text evidence="2">Belongs to the EamA transporter family.</text>
</comment>
<dbReference type="Pfam" id="PF00892">
    <property type="entry name" value="EamA"/>
    <property type="match status" value="2"/>
</dbReference>
<dbReference type="SUPFAM" id="SSF103481">
    <property type="entry name" value="Multidrug resistance efflux transporter EmrE"/>
    <property type="match status" value="2"/>
</dbReference>
<evidence type="ECO:0000313" key="9">
    <source>
        <dbReference type="Proteomes" id="UP000503144"/>
    </source>
</evidence>
<dbReference type="RefSeq" id="WP_168859962.1">
    <property type="nucleotide sequence ID" value="NZ_CP051204.2"/>
</dbReference>
<keyword evidence="4 6" id="KW-1133">Transmembrane helix</keyword>
<keyword evidence="9" id="KW-1185">Reference proteome</keyword>
<accession>A0ABX6LDX5</accession>
<dbReference type="EMBL" id="CP051204">
    <property type="protein sequence ID" value="QJB37115.1"/>
    <property type="molecule type" value="Genomic_DNA"/>
</dbReference>
<evidence type="ECO:0000313" key="8">
    <source>
        <dbReference type="EMBL" id="QJB37115.1"/>
    </source>
</evidence>
<organism evidence="8 9">
    <name type="scientific">Chitinophaga oryzae</name>
    <dbReference type="NCBI Taxonomy" id="2725414"/>
    <lineage>
        <taxon>Bacteria</taxon>
        <taxon>Pseudomonadati</taxon>
        <taxon>Bacteroidota</taxon>
        <taxon>Chitinophagia</taxon>
        <taxon>Chitinophagales</taxon>
        <taxon>Chitinophagaceae</taxon>
        <taxon>Chitinophaga</taxon>
    </lineage>
</organism>
<dbReference type="InterPro" id="IPR050638">
    <property type="entry name" value="AA-Vitamin_Transporters"/>
</dbReference>
<comment type="subcellular location">
    <subcellularLocation>
        <location evidence="1">Membrane</location>
        <topology evidence="1">Multi-pass membrane protein</topology>
    </subcellularLocation>
</comment>